<evidence type="ECO:0000313" key="2">
    <source>
        <dbReference type="Proteomes" id="UP000507470"/>
    </source>
</evidence>
<reference evidence="1 2" key="1">
    <citation type="submission" date="2020-06" db="EMBL/GenBank/DDBJ databases">
        <authorList>
            <person name="Li R."/>
            <person name="Bekaert M."/>
        </authorList>
    </citation>
    <scope>NUCLEOTIDE SEQUENCE [LARGE SCALE GENOMIC DNA]</scope>
    <source>
        <strain evidence="2">wild</strain>
    </source>
</reference>
<keyword evidence="2" id="KW-1185">Reference proteome</keyword>
<accession>A0A6J8EUY1</accession>
<name>A0A6J8EUY1_MYTCO</name>
<dbReference type="AlphaFoldDB" id="A0A6J8EUY1"/>
<proteinExistence type="predicted"/>
<gene>
    <name evidence="1" type="ORF">MCOR_56272</name>
</gene>
<dbReference type="EMBL" id="CACVKT020010008">
    <property type="protein sequence ID" value="CAC5424354.1"/>
    <property type="molecule type" value="Genomic_DNA"/>
</dbReference>
<sequence length="257" mass="30608">MKRRLMEQPQKAFSDVYAKIRNVYKQLKLPVFVKIILFYGSGKWCFENIDMIEQFCNRTLNDRSREFQQEINVTLRNISVCSRKVKNEDKSISYVYQLCRVLLYQELVRKRKTTQYLDRLYTSSKIDNTSKRIDYIYIYTTYKIDNTSNSLDYTTNKINCTSNRIDYTINTIDNTSKKIDYTATCNKIDNTSNNIDYATNKIECTSNRMDYLTNHILVDNTSNRIDYTTTKIDCTSNRIDYTTNTIYTRQVTERLYN</sequence>
<protein>
    <submittedName>
        <fullName evidence="1">Uncharacterized protein</fullName>
    </submittedName>
</protein>
<organism evidence="1 2">
    <name type="scientific">Mytilus coruscus</name>
    <name type="common">Sea mussel</name>
    <dbReference type="NCBI Taxonomy" id="42192"/>
    <lineage>
        <taxon>Eukaryota</taxon>
        <taxon>Metazoa</taxon>
        <taxon>Spiralia</taxon>
        <taxon>Lophotrochozoa</taxon>
        <taxon>Mollusca</taxon>
        <taxon>Bivalvia</taxon>
        <taxon>Autobranchia</taxon>
        <taxon>Pteriomorphia</taxon>
        <taxon>Mytilida</taxon>
        <taxon>Mytiloidea</taxon>
        <taxon>Mytilidae</taxon>
        <taxon>Mytilinae</taxon>
        <taxon>Mytilus</taxon>
    </lineage>
</organism>
<dbReference type="OrthoDB" id="10601537at2759"/>
<dbReference type="Proteomes" id="UP000507470">
    <property type="component" value="Unassembled WGS sequence"/>
</dbReference>
<evidence type="ECO:0000313" key="1">
    <source>
        <dbReference type="EMBL" id="CAC5424354.1"/>
    </source>
</evidence>